<evidence type="ECO:0000256" key="1">
    <source>
        <dbReference type="SAM" id="Phobius"/>
    </source>
</evidence>
<dbReference type="InterPro" id="IPR002656">
    <property type="entry name" value="Acyl_transf_3_dom"/>
</dbReference>
<dbReference type="GO" id="GO:0016020">
    <property type="term" value="C:membrane"/>
    <property type="evidence" value="ECO:0007669"/>
    <property type="project" value="TreeGrafter"/>
</dbReference>
<feature type="transmembrane region" description="Helical" evidence="1">
    <location>
        <begin position="91"/>
        <end position="109"/>
    </location>
</feature>
<keyword evidence="1" id="KW-0472">Membrane</keyword>
<accession>A0A4Y1NT57</accession>
<dbReference type="PANTHER" id="PTHR23028">
    <property type="entry name" value="ACETYLTRANSFERASE"/>
    <property type="match status" value="1"/>
</dbReference>
<dbReference type="GO" id="GO:0000271">
    <property type="term" value="P:polysaccharide biosynthetic process"/>
    <property type="evidence" value="ECO:0007669"/>
    <property type="project" value="TreeGrafter"/>
</dbReference>
<keyword evidence="3" id="KW-0808">Transferase</keyword>
<dbReference type="PANTHER" id="PTHR23028:SF53">
    <property type="entry name" value="ACYL_TRANSF_3 DOMAIN-CONTAINING PROTEIN"/>
    <property type="match status" value="1"/>
</dbReference>
<evidence type="ECO:0000313" key="4">
    <source>
        <dbReference type="Proteomes" id="UP000310697"/>
    </source>
</evidence>
<feature type="transmembrane region" description="Helical" evidence="1">
    <location>
        <begin position="137"/>
        <end position="158"/>
    </location>
</feature>
<dbReference type="Proteomes" id="UP000310697">
    <property type="component" value="Segment"/>
</dbReference>
<name>A0A4Y1NT57_9CAUD</name>
<keyword evidence="3" id="KW-0012">Acyltransferase</keyword>
<keyword evidence="4" id="KW-1185">Reference proteome</keyword>
<feature type="transmembrane region" description="Helical" evidence="1">
    <location>
        <begin position="51"/>
        <end position="71"/>
    </location>
</feature>
<organism evidence="3 4">
    <name type="scientific">Erwinia phage vB_EhrS_59</name>
    <dbReference type="NCBI Taxonomy" id="2283025"/>
    <lineage>
        <taxon>Viruses</taxon>
        <taxon>Duplodnaviria</taxon>
        <taxon>Heunggongvirae</taxon>
        <taxon>Uroviricota</taxon>
        <taxon>Caudoviricetes</taxon>
        <taxon>Feofaniavirus</taxon>
        <taxon>Feofaniavirus Eho59</taxon>
    </lineage>
</organism>
<dbReference type="Pfam" id="PF01757">
    <property type="entry name" value="Acyl_transf_3"/>
    <property type="match status" value="1"/>
</dbReference>
<protein>
    <submittedName>
        <fullName evidence="3">Acyltransferase</fullName>
    </submittedName>
</protein>
<feature type="transmembrane region" description="Helical" evidence="1">
    <location>
        <begin position="289"/>
        <end position="312"/>
    </location>
</feature>
<proteinExistence type="predicted"/>
<reference evidence="3 4" key="1">
    <citation type="journal article" date="2019" name="J. Basic Microbiol.">
        <title>Complete genome sequence analysis of temperate Erwinia bacteriophages 49 and 59.</title>
        <authorList>
            <person name="Zlatohurska M."/>
            <person name="Gorb T."/>
            <person name="Romaniuk L."/>
            <person name="Korol N."/>
            <person name="Faidiuk Y."/>
            <person name="Kropinski A.M."/>
            <person name="Kushkina A."/>
            <person name="Tovkach F."/>
        </authorList>
    </citation>
    <scope>NUCLEOTIDE SEQUENCE [LARGE SCALE GENOMIC DNA]</scope>
</reference>
<feature type="transmembrane region" description="Helical" evidence="1">
    <location>
        <begin position="266"/>
        <end position="282"/>
    </location>
</feature>
<dbReference type="EMBL" id="MH443101">
    <property type="protein sequence ID" value="AXH43540.1"/>
    <property type="molecule type" value="Genomic_DNA"/>
</dbReference>
<sequence length="361" mass="41482">MSKNRYGYIDSLRAIAALLVVWLHTAEVFLAPSGGRIGSSPLFDLAYYLDFGRVGVVIFFIVSGFVIPSSLKGEVPSGLRNFVVKRFFRLYPLYWASIPFGILALWTIWNKPVSLGLVLSNLTMIQSLFDQELIIGLYWTLTVELLFYFLCAALFYLGLLKSEKALSVILMAFLSFSFTFFNFANVGHFETFDFFHVTRYGSYTLTYMGFMFLGALLRKWLSDEGIGWWGKCAISIFIITWMWQSIHASIDYINEAGSYEALKNTLRYNIAIATFLLMTTIFKIQSKSIAWLGVISYSIYLIHPIVMYSLFWLTRYDAFHGWSMSAYILSVMLMTIALSYFSYRFIEVPFIDIGNKIAKKK</sequence>
<feature type="domain" description="Acyltransferase 3" evidence="2">
    <location>
        <begin position="7"/>
        <end position="343"/>
    </location>
</feature>
<keyword evidence="1" id="KW-0812">Transmembrane</keyword>
<gene>
    <name evidence="3" type="ORF">MZUP2_220</name>
</gene>
<feature type="transmembrane region" description="Helical" evidence="1">
    <location>
        <begin position="12"/>
        <end position="31"/>
    </location>
</feature>
<feature type="transmembrane region" description="Helical" evidence="1">
    <location>
        <begin position="228"/>
        <end position="246"/>
    </location>
</feature>
<feature type="transmembrane region" description="Helical" evidence="1">
    <location>
        <begin position="165"/>
        <end position="184"/>
    </location>
</feature>
<evidence type="ECO:0000313" key="3">
    <source>
        <dbReference type="EMBL" id="AXH43540.1"/>
    </source>
</evidence>
<feature type="transmembrane region" description="Helical" evidence="1">
    <location>
        <begin position="324"/>
        <end position="343"/>
    </location>
</feature>
<evidence type="ECO:0000259" key="2">
    <source>
        <dbReference type="Pfam" id="PF01757"/>
    </source>
</evidence>
<dbReference type="InterPro" id="IPR050879">
    <property type="entry name" value="Acyltransferase_3"/>
</dbReference>
<dbReference type="GO" id="GO:0016747">
    <property type="term" value="F:acyltransferase activity, transferring groups other than amino-acyl groups"/>
    <property type="evidence" value="ECO:0007669"/>
    <property type="project" value="InterPro"/>
</dbReference>
<keyword evidence="1" id="KW-1133">Transmembrane helix</keyword>
<feature type="transmembrane region" description="Helical" evidence="1">
    <location>
        <begin position="204"/>
        <end position="221"/>
    </location>
</feature>